<keyword evidence="3" id="KW-1185">Reference proteome</keyword>
<feature type="signal peptide" evidence="1">
    <location>
        <begin position="1"/>
        <end position="26"/>
    </location>
</feature>
<proteinExistence type="predicted"/>
<organism evidence="2 3">
    <name type="scientific">Sphingomonas psychrolutea</name>
    <dbReference type="NCBI Taxonomy" id="1259676"/>
    <lineage>
        <taxon>Bacteria</taxon>
        <taxon>Pseudomonadati</taxon>
        <taxon>Pseudomonadota</taxon>
        <taxon>Alphaproteobacteria</taxon>
        <taxon>Sphingomonadales</taxon>
        <taxon>Sphingomonadaceae</taxon>
        <taxon>Sphingomonas</taxon>
    </lineage>
</organism>
<evidence type="ECO:0000256" key="1">
    <source>
        <dbReference type="SAM" id="SignalP"/>
    </source>
</evidence>
<gene>
    <name evidence="2" type="ORF">GCM10011395_17040</name>
</gene>
<reference evidence="3" key="1">
    <citation type="journal article" date="2019" name="Int. J. Syst. Evol. Microbiol.">
        <title>The Global Catalogue of Microorganisms (GCM) 10K type strain sequencing project: providing services to taxonomists for standard genome sequencing and annotation.</title>
        <authorList>
            <consortium name="The Broad Institute Genomics Platform"/>
            <consortium name="The Broad Institute Genome Sequencing Center for Infectious Disease"/>
            <person name="Wu L."/>
            <person name="Ma J."/>
        </authorList>
    </citation>
    <scope>NUCLEOTIDE SEQUENCE [LARGE SCALE GENOMIC DNA]</scope>
    <source>
        <strain evidence="3">CGMCC 1.10106</strain>
    </source>
</reference>
<keyword evidence="1" id="KW-0732">Signal</keyword>
<dbReference type="EMBL" id="BMDW01000008">
    <property type="protein sequence ID" value="GGA47352.1"/>
    <property type="molecule type" value="Genomic_DNA"/>
</dbReference>
<evidence type="ECO:0000313" key="2">
    <source>
        <dbReference type="EMBL" id="GGA47352.1"/>
    </source>
</evidence>
<evidence type="ECO:0000313" key="3">
    <source>
        <dbReference type="Proteomes" id="UP000618591"/>
    </source>
</evidence>
<name>A0ABQ1GNJ8_9SPHN</name>
<accession>A0ABQ1GNJ8</accession>
<sequence length="142" mass="14496">MTTTRLAPISAAVMAVLLLLPIAAPAAPKPAAKTATPKAVLVSMKQVTVTIDPAADAKANADKIAAFQSATLGIFSCADVAEIAQSVGASVTDANGVPLTALPPALRETVRTMKLGTATQMFGDRSEGKVRVLVLCARAVER</sequence>
<feature type="chain" id="PRO_5046337178" evidence="1">
    <location>
        <begin position="27"/>
        <end position="142"/>
    </location>
</feature>
<dbReference type="RefSeq" id="WP_188446481.1">
    <property type="nucleotide sequence ID" value="NZ_BMDW01000008.1"/>
</dbReference>
<protein>
    <submittedName>
        <fullName evidence="2">Uncharacterized protein</fullName>
    </submittedName>
</protein>
<dbReference type="Proteomes" id="UP000618591">
    <property type="component" value="Unassembled WGS sequence"/>
</dbReference>
<comment type="caution">
    <text evidence="2">The sequence shown here is derived from an EMBL/GenBank/DDBJ whole genome shotgun (WGS) entry which is preliminary data.</text>
</comment>